<dbReference type="Proteomes" id="UP000251166">
    <property type="component" value="Plasmid unnamed1"/>
</dbReference>
<feature type="transmembrane region" description="Helical" evidence="1">
    <location>
        <begin position="20"/>
        <end position="42"/>
    </location>
</feature>
<organism evidence="2 3">
    <name type="scientific">Rhizobium leguminosarum</name>
    <dbReference type="NCBI Taxonomy" id="384"/>
    <lineage>
        <taxon>Bacteria</taxon>
        <taxon>Pseudomonadati</taxon>
        <taxon>Pseudomonadota</taxon>
        <taxon>Alphaproteobacteria</taxon>
        <taxon>Hyphomicrobiales</taxon>
        <taxon>Rhizobiaceae</taxon>
        <taxon>Rhizobium/Agrobacterium group</taxon>
        <taxon>Rhizobium</taxon>
    </lineage>
</organism>
<evidence type="ECO:0000313" key="2">
    <source>
        <dbReference type="EMBL" id="AXA43005.1"/>
    </source>
</evidence>
<protein>
    <recommendedName>
        <fullName evidence="4">Heme exporter protein D</fullName>
    </recommendedName>
</protein>
<keyword evidence="1" id="KW-0812">Transmembrane</keyword>
<evidence type="ECO:0000256" key="1">
    <source>
        <dbReference type="SAM" id="Phobius"/>
    </source>
</evidence>
<keyword evidence="2" id="KW-0614">Plasmid</keyword>
<reference evidence="2 3" key="1">
    <citation type="submission" date="2018-07" db="EMBL/GenBank/DDBJ databases">
        <title>Rhizobium leguminosarum strain:ATCC 14479 Genome sequencing and assembly.</title>
        <authorList>
            <person name="Chakraborty R."/>
        </authorList>
    </citation>
    <scope>NUCLEOTIDE SEQUENCE [LARGE SCALE GENOMIC DNA]</scope>
    <source>
        <strain evidence="2 3">ATCC 14479</strain>
        <plasmid evidence="3">Plasmid unnamed1</plasmid>
    </source>
</reference>
<dbReference type="EMBL" id="CP030761">
    <property type="protein sequence ID" value="AXA43005.1"/>
    <property type="molecule type" value="Genomic_DNA"/>
</dbReference>
<geneLocation type="plasmid" evidence="2 3">
    <name>unnamed1</name>
</geneLocation>
<gene>
    <name evidence="2" type="ORF">DLJ82_5444</name>
</gene>
<name>A0A2Z4YRQ4_RHILE</name>
<keyword evidence="1" id="KW-0472">Membrane</keyword>
<accession>A0A2Z4YRQ4</accession>
<evidence type="ECO:0000313" key="3">
    <source>
        <dbReference type="Proteomes" id="UP000251166"/>
    </source>
</evidence>
<sequence>MTGSQQKPLLTGRLEMNHEHYVLAAYLLTFAVMFMVTLKVWLSGRLYRRQIEALAVARRRQARKGR</sequence>
<evidence type="ECO:0008006" key="4">
    <source>
        <dbReference type="Google" id="ProtNLM"/>
    </source>
</evidence>
<proteinExistence type="predicted"/>
<keyword evidence="1" id="KW-1133">Transmembrane helix</keyword>
<dbReference type="AlphaFoldDB" id="A0A2Z4YRQ4"/>